<dbReference type="KEGG" id="kbi:90824476"/>
<dbReference type="AlphaFoldDB" id="A0AAJ8KGC7"/>
<dbReference type="Proteomes" id="UP000092730">
    <property type="component" value="Chromosome 8"/>
</dbReference>
<accession>A0AAJ8KGC7</accession>
<gene>
    <name evidence="2" type="ORF">I302_108757</name>
</gene>
<name>A0AAJ8KGC7_9TREE</name>
<keyword evidence="3" id="KW-1185">Reference proteome</keyword>
<dbReference type="EMBL" id="CP144548">
    <property type="protein sequence ID" value="WVW86703.1"/>
    <property type="molecule type" value="Genomic_DNA"/>
</dbReference>
<dbReference type="RefSeq" id="XP_065726796.1">
    <property type="nucleotide sequence ID" value="XM_065870724.1"/>
</dbReference>
<reference evidence="2" key="2">
    <citation type="submission" date="2024-02" db="EMBL/GenBank/DDBJ databases">
        <title>Comparative genomics of Cryptococcus and Kwoniella reveals pathogenesis evolution and contrasting modes of karyotype evolution via chromosome fusion or intercentromeric recombination.</title>
        <authorList>
            <person name="Coelho M.A."/>
            <person name="David-Palma M."/>
            <person name="Shea T."/>
            <person name="Bowers K."/>
            <person name="McGinley-Smith S."/>
            <person name="Mohammad A.W."/>
            <person name="Gnirke A."/>
            <person name="Yurkov A.M."/>
            <person name="Nowrousian M."/>
            <person name="Sun S."/>
            <person name="Cuomo C.A."/>
            <person name="Heitman J."/>
        </authorList>
    </citation>
    <scope>NUCLEOTIDE SEQUENCE</scope>
    <source>
        <strain evidence="2">CBS 10118</strain>
    </source>
</reference>
<evidence type="ECO:0000313" key="2">
    <source>
        <dbReference type="EMBL" id="WVW86703.1"/>
    </source>
</evidence>
<sequence length="88" mass="9856">MTQLRFHKSTVRRRSHERHSTSNIASKTTKSTKPNLLSNHRLPITPAYSPPEPPMRTLPSTLQVGIRSCTPVDLGTLQSIILIRVVDS</sequence>
<reference evidence="2" key="1">
    <citation type="submission" date="2013-07" db="EMBL/GenBank/DDBJ databases">
        <authorList>
            <consortium name="The Broad Institute Genome Sequencing Platform"/>
            <person name="Cuomo C."/>
            <person name="Litvintseva A."/>
            <person name="Chen Y."/>
            <person name="Heitman J."/>
            <person name="Sun S."/>
            <person name="Springer D."/>
            <person name="Dromer F."/>
            <person name="Young S.K."/>
            <person name="Zeng Q."/>
            <person name="Gargeya S."/>
            <person name="Fitzgerald M."/>
            <person name="Abouelleil A."/>
            <person name="Alvarado L."/>
            <person name="Berlin A.M."/>
            <person name="Chapman S.B."/>
            <person name="Dewar J."/>
            <person name="Goldberg J."/>
            <person name="Griggs A."/>
            <person name="Gujja S."/>
            <person name="Hansen M."/>
            <person name="Howarth C."/>
            <person name="Imamovic A."/>
            <person name="Larimer J."/>
            <person name="McCowan C."/>
            <person name="Murphy C."/>
            <person name="Pearson M."/>
            <person name="Priest M."/>
            <person name="Roberts A."/>
            <person name="Saif S."/>
            <person name="Shea T."/>
            <person name="Sykes S."/>
            <person name="Wortman J."/>
            <person name="Nusbaum C."/>
            <person name="Birren B."/>
        </authorList>
    </citation>
    <scope>NUCLEOTIDE SEQUENCE</scope>
    <source>
        <strain evidence="2">CBS 10118</strain>
    </source>
</reference>
<feature type="region of interest" description="Disordered" evidence="1">
    <location>
        <begin position="1"/>
        <end position="56"/>
    </location>
</feature>
<dbReference type="GeneID" id="90824476"/>
<evidence type="ECO:0000256" key="1">
    <source>
        <dbReference type="SAM" id="MobiDB-lite"/>
    </source>
</evidence>
<feature type="compositionally biased region" description="Basic residues" evidence="1">
    <location>
        <begin position="1"/>
        <end position="17"/>
    </location>
</feature>
<evidence type="ECO:0000313" key="3">
    <source>
        <dbReference type="Proteomes" id="UP000092730"/>
    </source>
</evidence>
<protein>
    <submittedName>
        <fullName evidence="2">Uncharacterized protein</fullName>
    </submittedName>
</protein>
<feature type="compositionally biased region" description="Polar residues" evidence="1">
    <location>
        <begin position="21"/>
        <end position="38"/>
    </location>
</feature>
<organism evidence="2 3">
    <name type="scientific">Kwoniella bestiolae CBS 10118</name>
    <dbReference type="NCBI Taxonomy" id="1296100"/>
    <lineage>
        <taxon>Eukaryota</taxon>
        <taxon>Fungi</taxon>
        <taxon>Dikarya</taxon>
        <taxon>Basidiomycota</taxon>
        <taxon>Agaricomycotina</taxon>
        <taxon>Tremellomycetes</taxon>
        <taxon>Tremellales</taxon>
        <taxon>Cryptococcaceae</taxon>
        <taxon>Kwoniella</taxon>
    </lineage>
</organism>
<proteinExistence type="predicted"/>